<accession>A0A1H0J204</accession>
<dbReference type="CDD" id="cd06588">
    <property type="entry name" value="PhnB_like"/>
    <property type="match status" value="2"/>
</dbReference>
<dbReference type="EMBL" id="FNIZ01000004">
    <property type="protein sequence ID" value="SDO37469.1"/>
    <property type="molecule type" value="Genomic_DNA"/>
</dbReference>
<dbReference type="PANTHER" id="PTHR33990">
    <property type="entry name" value="PROTEIN YJDN-RELATED"/>
    <property type="match status" value="1"/>
</dbReference>
<dbReference type="InterPro" id="IPR028973">
    <property type="entry name" value="PhnB-like"/>
</dbReference>
<keyword evidence="2" id="KW-0808">Transferase</keyword>
<dbReference type="SUPFAM" id="SSF54593">
    <property type="entry name" value="Glyoxalase/Bleomycin resistance protein/Dihydroxybiphenyl dioxygenase"/>
    <property type="match status" value="2"/>
</dbReference>
<protein>
    <submittedName>
        <fullName evidence="2">Glyoxalase superfamily enzyme, possibly 3-demethylubiquinone-9 3-methyltransferase</fullName>
    </submittedName>
</protein>
<evidence type="ECO:0000259" key="1">
    <source>
        <dbReference type="Pfam" id="PF06983"/>
    </source>
</evidence>
<keyword evidence="3" id="KW-1185">Reference proteome</keyword>
<feature type="domain" description="PhnB-like" evidence="1">
    <location>
        <begin position="145"/>
        <end position="264"/>
    </location>
</feature>
<dbReference type="AlphaFoldDB" id="A0A1H0J204"/>
<dbReference type="GO" id="GO:0032259">
    <property type="term" value="P:methylation"/>
    <property type="evidence" value="ECO:0007669"/>
    <property type="project" value="UniProtKB-KW"/>
</dbReference>
<dbReference type="Pfam" id="PF06983">
    <property type="entry name" value="3-dmu-9_3-mt"/>
    <property type="match status" value="2"/>
</dbReference>
<feature type="domain" description="PhnB-like" evidence="1">
    <location>
        <begin position="7"/>
        <end position="133"/>
    </location>
</feature>
<dbReference type="Gene3D" id="3.10.180.10">
    <property type="entry name" value="2,3-Dihydroxybiphenyl 1,2-Dioxygenase, domain 1"/>
    <property type="match status" value="1"/>
</dbReference>
<keyword evidence="2" id="KW-0830">Ubiquinone</keyword>
<dbReference type="GO" id="GO:0008168">
    <property type="term" value="F:methyltransferase activity"/>
    <property type="evidence" value="ECO:0007669"/>
    <property type="project" value="UniProtKB-KW"/>
</dbReference>
<dbReference type="InterPro" id="IPR029068">
    <property type="entry name" value="Glyas_Bleomycin-R_OHBP_Dase"/>
</dbReference>
<evidence type="ECO:0000313" key="3">
    <source>
        <dbReference type="Proteomes" id="UP000198860"/>
    </source>
</evidence>
<proteinExistence type="predicted"/>
<sequence length="305" mass="35225">MVKTNDNIVPHLWFDKEANEAADFYASIFPESRITNVTTLHGTPSGNSDLVSFELWGQEFMAINAGPYFKFNPSVSFMVHFHPSQEKDASMMIDKVWNKLSKGGTVLMPLDKYPFSEKYGWIQDKYGLSWQLILTNPEVEKRPTVVPSFMFVNDQCGKAEEAVHFYLSIFKNSKQGSIARYPQSIESAKEGTIMFSDFMLENQWFTAMDSSKDHKFNFIEAISFMVKCDTQDEIDYYWEKLSAVPESEQCGWLKDKYGMSWQIVPREKDEMLSDNSTQEQIARVTQATLKMKKLNLKELQKAYKG</sequence>
<dbReference type="Proteomes" id="UP000198860">
    <property type="component" value="Unassembled WGS sequence"/>
</dbReference>
<dbReference type="Gene3D" id="3.30.720.110">
    <property type="match status" value="1"/>
</dbReference>
<gene>
    <name evidence="2" type="ORF">SAMN05421677_104251</name>
</gene>
<name>A0A1H0J204_HALAD</name>
<organism evidence="2 3">
    <name type="scientific">Halobacillus aidingensis</name>
    <dbReference type="NCBI Taxonomy" id="240303"/>
    <lineage>
        <taxon>Bacteria</taxon>
        <taxon>Bacillati</taxon>
        <taxon>Bacillota</taxon>
        <taxon>Bacilli</taxon>
        <taxon>Bacillales</taxon>
        <taxon>Bacillaceae</taxon>
        <taxon>Halobacillus</taxon>
    </lineage>
</organism>
<dbReference type="Gene3D" id="3.30.720.100">
    <property type="match status" value="1"/>
</dbReference>
<dbReference type="STRING" id="240303.SAMN05421677_104251"/>
<dbReference type="OrthoDB" id="9806473at2"/>
<dbReference type="RefSeq" id="WP_089651650.1">
    <property type="nucleotide sequence ID" value="NZ_FNIZ01000004.1"/>
</dbReference>
<evidence type="ECO:0000313" key="2">
    <source>
        <dbReference type="EMBL" id="SDO37469.1"/>
    </source>
</evidence>
<keyword evidence="2" id="KW-0489">Methyltransferase</keyword>
<reference evidence="3" key="1">
    <citation type="submission" date="2016-10" db="EMBL/GenBank/DDBJ databases">
        <authorList>
            <person name="Varghese N."/>
            <person name="Submissions S."/>
        </authorList>
    </citation>
    <scope>NUCLEOTIDE SEQUENCE [LARGE SCALE GENOMIC DNA]</scope>
    <source>
        <strain evidence="3">CGMCC 1.3703</strain>
    </source>
</reference>